<reference evidence="6" key="1">
    <citation type="submission" date="2024-06" db="UniProtKB">
        <authorList>
            <consortium name="RefSeq"/>
        </authorList>
    </citation>
    <scope>NUCLEOTIDE SEQUENCE [LARGE SCALE GENOMIC DNA]</scope>
    <source>
        <tissue evidence="7">Whole sample</tissue>
    </source>
</reference>
<dbReference type="SUPFAM" id="SSF49313">
    <property type="entry name" value="Cadherin-like"/>
    <property type="match status" value="1"/>
</dbReference>
<gene>
    <name evidence="7 8" type="primary">LOC111112517</name>
</gene>
<dbReference type="InterPro" id="IPR015919">
    <property type="entry name" value="Cadherin-like_sf"/>
</dbReference>
<feature type="transmembrane region" description="Helical" evidence="3">
    <location>
        <begin position="421"/>
        <end position="442"/>
    </location>
</feature>
<keyword evidence="3" id="KW-0812">Transmembrane</keyword>
<feature type="region of interest" description="Disordered" evidence="2">
    <location>
        <begin position="359"/>
        <end position="407"/>
    </location>
</feature>
<keyword evidence="6" id="KW-1185">Reference proteome</keyword>
<reference evidence="8" key="2">
    <citation type="submission" date="2025-04" db="UniProtKB">
        <authorList>
            <consortium name="RefSeq"/>
        </authorList>
    </citation>
    <scope>IDENTIFICATION</scope>
    <source>
        <tissue evidence="8">Whole sample</tissue>
    </source>
</reference>
<dbReference type="RefSeq" id="XP_022305759.1">
    <property type="nucleotide sequence ID" value="XM_022450051.1"/>
</dbReference>
<organism evidence="6 8">
    <name type="scientific">Crassostrea virginica</name>
    <name type="common">Eastern oyster</name>
    <dbReference type="NCBI Taxonomy" id="6565"/>
    <lineage>
        <taxon>Eukaryota</taxon>
        <taxon>Metazoa</taxon>
        <taxon>Spiralia</taxon>
        <taxon>Lophotrochozoa</taxon>
        <taxon>Mollusca</taxon>
        <taxon>Bivalvia</taxon>
        <taxon>Autobranchia</taxon>
        <taxon>Pteriomorphia</taxon>
        <taxon>Ostreida</taxon>
        <taxon>Ostreoidea</taxon>
        <taxon>Ostreidae</taxon>
        <taxon>Crassostrea</taxon>
    </lineage>
</organism>
<dbReference type="Gene3D" id="2.60.40.60">
    <property type="entry name" value="Cadherins"/>
    <property type="match status" value="1"/>
</dbReference>
<feature type="domain" description="Cadherin" evidence="5">
    <location>
        <begin position="158"/>
        <end position="244"/>
    </location>
</feature>
<dbReference type="PROSITE" id="PS50268">
    <property type="entry name" value="CADHERIN_2"/>
    <property type="match status" value="1"/>
</dbReference>
<evidence type="ECO:0000313" key="7">
    <source>
        <dbReference type="RefSeq" id="XP_022305759.1"/>
    </source>
</evidence>
<dbReference type="KEGG" id="cvn:111112517"/>
<dbReference type="GO" id="GO:0016020">
    <property type="term" value="C:membrane"/>
    <property type="evidence" value="ECO:0007669"/>
    <property type="project" value="InterPro"/>
</dbReference>
<dbReference type="GO" id="GO:0005509">
    <property type="term" value="F:calcium ion binding"/>
    <property type="evidence" value="ECO:0007669"/>
    <property type="project" value="UniProtKB-UniRule"/>
</dbReference>
<keyword evidence="4" id="KW-0732">Signal</keyword>
<dbReference type="RefSeq" id="XP_022305764.1">
    <property type="nucleotide sequence ID" value="XM_022450056.1"/>
</dbReference>
<evidence type="ECO:0000256" key="1">
    <source>
        <dbReference type="PROSITE-ProRule" id="PRU00043"/>
    </source>
</evidence>
<evidence type="ECO:0000259" key="5">
    <source>
        <dbReference type="PROSITE" id="PS50268"/>
    </source>
</evidence>
<dbReference type="GO" id="GO:0007156">
    <property type="term" value="P:homophilic cell adhesion via plasma membrane adhesion molecules"/>
    <property type="evidence" value="ECO:0007669"/>
    <property type="project" value="InterPro"/>
</dbReference>
<protein>
    <submittedName>
        <fullName evidence="7">Uncharacterized protein LOC111112517 isoform X1</fullName>
    </submittedName>
    <submittedName>
        <fullName evidence="8">Uncharacterized protein LOC111112517 isoform X2</fullName>
    </submittedName>
</protein>
<evidence type="ECO:0000313" key="6">
    <source>
        <dbReference type="Proteomes" id="UP000694844"/>
    </source>
</evidence>
<keyword evidence="1" id="KW-0106">Calcium</keyword>
<accession>A0A8B8BSD3</accession>
<sequence length="491" mass="54200">MRGILTIVLVQCITVAVTQETPCSSFPLLMDIYFDETSPAGSVIFVSNETNSTKQEWNVTDPNPRVDLMLVNQTYQLTLLSSMDLDVADVQTACSSQLQFQQRISCDNSGPTDNWVTFHVRPVNEYDPDFTGNLDITITEESKTMPHFRYRLLDYFKDRDCPKEDIILNISKINSETDASDYFMVNSSSGFLYQIKSFDYEDPEIQCRLGLSSFLTITAQDGVHQISRALKVTFINVDDSPPVFVNADCSTTCYTCPVPPLMATVNYTYMGTVITDPPAIKALDPDTNDSNITYQIEVYPAKYQTNVVFENGTFILLQSFSNVSGFGEDSDFTVKVILQAFGSNNQTSDNFTLTLDVIVPPTTTPEPTTTPTTTTTTTTTEVTTPTTTPTTKPTTMAPTTPPPTTTPAVRTLARQSDDSKVLLIVLPILGALALIIVIVIIVKVRNKQPQHKYNLKEKEGVNGMPVNGDLMETKSTEVDNPAYAGENNASV</sequence>
<feature type="region of interest" description="Disordered" evidence="2">
    <location>
        <begin position="472"/>
        <end position="491"/>
    </location>
</feature>
<dbReference type="InterPro" id="IPR002126">
    <property type="entry name" value="Cadherin-like_dom"/>
</dbReference>
<feature type="signal peptide" evidence="4">
    <location>
        <begin position="1"/>
        <end position="18"/>
    </location>
</feature>
<evidence type="ECO:0000256" key="3">
    <source>
        <dbReference type="SAM" id="Phobius"/>
    </source>
</evidence>
<dbReference type="Proteomes" id="UP000694844">
    <property type="component" value="Chromosome 1"/>
</dbReference>
<evidence type="ECO:0000256" key="2">
    <source>
        <dbReference type="SAM" id="MobiDB-lite"/>
    </source>
</evidence>
<name>A0A8B8BSD3_CRAVI</name>
<feature type="chain" id="PRO_5044666075" evidence="4">
    <location>
        <begin position="19"/>
        <end position="491"/>
    </location>
</feature>
<keyword evidence="3" id="KW-0472">Membrane</keyword>
<dbReference type="OrthoDB" id="6198485at2759"/>
<evidence type="ECO:0000313" key="8">
    <source>
        <dbReference type="RefSeq" id="XP_022305764.1"/>
    </source>
</evidence>
<dbReference type="AlphaFoldDB" id="A0A8B8BSD3"/>
<evidence type="ECO:0000256" key="4">
    <source>
        <dbReference type="SAM" id="SignalP"/>
    </source>
</evidence>
<feature type="compositionally biased region" description="Low complexity" evidence="2">
    <location>
        <begin position="365"/>
        <end position="398"/>
    </location>
</feature>
<dbReference type="GeneID" id="111112517"/>
<proteinExistence type="predicted"/>
<keyword evidence="3" id="KW-1133">Transmembrane helix</keyword>